<keyword evidence="5" id="KW-1185">Reference proteome</keyword>
<dbReference type="EMBL" id="CP036273">
    <property type="protein sequence ID" value="QDU19771.1"/>
    <property type="molecule type" value="Genomic_DNA"/>
</dbReference>
<organism evidence="4 5">
    <name type="scientific">Urbifossiella limnaea</name>
    <dbReference type="NCBI Taxonomy" id="2528023"/>
    <lineage>
        <taxon>Bacteria</taxon>
        <taxon>Pseudomonadati</taxon>
        <taxon>Planctomycetota</taxon>
        <taxon>Planctomycetia</taxon>
        <taxon>Gemmatales</taxon>
        <taxon>Gemmataceae</taxon>
        <taxon>Urbifossiella</taxon>
    </lineage>
</organism>
<dbReference type="RefSeq" id="WP_145236248.1">
    <property type="nucleotide sequence ID" value="NZ_CP036273.1"/>
</dbReference>
<protein>
    <recommendedName>
        <fullName evidence="6">DUF1549 domain-containing protein</fullName>
    </recommendedName>
</protein>
<keyword evidence="1" id="KW-0732">Signal</keyword>
<evidence type="ECO:0000313" key="4">
    <source>
        <dbReference type="EMBL" id="QDU19771.1"/>
    </source>
</evidence>
<evidence type="ECO:0000259" key="2">
    <source>
        <dbReference type="Pfam" id="PF07583"/>
    </source>
</evidence>
<dbReference type="OrthoDB" id="289126at2"/>
<dbReference type="PANTHER" id="PTHR35889">
    <property type="entry name" value="CYCLOINULO-OLIGOSACCHARIDE FRUCTANOTRANSFERASE-RELATED"/>
    <property type="match status" value="1"/>
</dbReference>
<dbReference type="InterPro" id="IPR011444">
    <property type="entry name" value="DUF1549"/>
</dbReference>
<dbReference type="Pfam" id="PF07587">
    <property type="entry name" value="PSD1"/>
    <property type="match status" value="1"/>
</dbReference>
<feature type="chain" id="PRO_5022143525" description="DUF1549 domain-containing protein" evidence="1">
    <location>
        <begin position="18"/>
        <end position="525"/>
    </location>
</feature>
<evidence type="ECO:0000259" key="3">
    <source>
        <dbReference type="Pfam" id="PF07587"/>
    </source>
</evidence>
<feature type="signal peptide" evidence="1">
    <location>
        <begin position="1"/>
        <end position="17"/>
    </location>
</feature>
<proteinExistence type="predicted"/>
<dbReference type="PANTHER" id="PTHR35889:SF3">
    <property type="entry name" value="F-BOX DOMAIN-CONTAINING PROTEIN"/>
    <property type="match status" value="1"/>
</dbReference>
<dbReference type="Pfam" id="PF07583">
    <property type="entry name" value="PSCyt2"/>
    <property type="match status" value="1"/>
</dbReference>
<dbReference type="Proteomes" id="UP000319576">
    <property type="component" value="Chromosome"/>
</dbReference>
<evidence type="ECO:0000313" key="5">
    <source>
        <dbReference type="Proteomes" id="UP000319576"/>
    </source>
</evidence>
<sequence precursor="true">MRPAALAALLLASTATAAEPPPLSRRIDARVAAGLAAAKLAPAPQAESHELVRRLYLDVIGRIPTAAEATAYLDDPNPAKHHALIDTLLAHPEFPLYWRGVFDHWLNGSLLERPAGGSDEFKAYLERRLAENAGWDQIARELLDPNGDDPASAPAAYFLASRLAGNDRAAQVDAMTTAVSSVFFGVQLQCAKCHDHPDVEDWKQENYYGVAAFLGRTYSAKAKTGNGPGLTERPDGEVKYAARGKDYTARLLFLDGTVPDATAGRRKSLVALGVGAERPYFRRALANRVWKQFLGVGLVEPVDQIHDGNPASHPELLAELGDAFAAGRFDLRALMGGILHSDTYLRSSRWAAGSRPADNHYASAVPKPLTGPQLAVSLALATGYIDTLTAKYEREKARLKLDAVTPTVVRRQFEREREHAALAGRFPPPGEGFQANASHALFLTYNPAVQALVRTPSGTAARVAAERDAAAPARRVYLAALARRPTANEEARVAAYLATPNVSRDELARDLVAAVVAGTEFRFAP</sequence>
<accession>A0A517XQI7</accession>
<dbReference type="AlphaFoldDB" id="A0A517XQI7"/>
<evidence type="ECO:0008006" key="6">
    <source>
        <dbReference type="Google" id="ProtNLM"/>
    </source>
</evidence>
<reference evidence="4 5" key="1">
    <citation type="submission" date="2019-02" db="EMBL/GenBank/DDBJ databases">
        <title>Deep-cultivation of Planctomycetes and their phenomic and genomic characterization uncovers novel biology.</title>
        <authorList>
            <person name="Wiegand S."/>
            <person name="Jogler M."/>
            <person name="Boedeker C."/>
            <person name="Pinto D."/>
            <person name="Vollmers J."/>
            <person name="Rivas-Marin E."/>
            <person name="Kohn T."/>
            <person name="Peeters S.H."/>
            <person name="Heuer A."/>
            <person name="Rast P."/>
            <person name="Oberbeckmann S."/>
            <person name="Bunk B."/>
            <person name="Jeske O."/>
            <person name="Meyerdierks A."/>
            <person name="Storesund J.E."/>
            <person name="Kallscheuer N."/>
            <person name="Luecker S."/>
            <person name="Lage O.M."/>
            <person name="Pohl T."/>
            <person name="Merkel B.J."/>
            <person name="Hornburger P."/>
            <person name="Mueller R.-W."/>
            <person name="Bruemmer F."/>
            <person name="Labrenz M."/>
            <person name="Spormann A.M."/>
            <person name="Op den Camp H."/>
            <person name="Overmann J."/>
            <person name="Amann R."/>
            <person name="Jetten M.S.M."/>
            <person name="Mascher T."/>
            <person name="Medema M.H."/>
            <person name="Devos D.P."/>
            <person name="Kaster A.-K."/>
            <person name="Ovreas L."/>
            <person name="Rohde M."/>
            <person name="Galperin M.Y."/>
            <person name="Jogler C."/>
        </authorList>
    </citation>
    <scope>NUCLEOTIDE SEQUENCE [LARGE SCALE GENOMIC DNA]</scope>
    <source>
        <strain evidence="4 5">ETA_A1</strain>
    </source>
</reference>
<feature type="domain" description="DUF1549" evidence="2">
    <location>
        <begin position="27"/>
        <end position="217"/>
    </location>
</feature>
<dbReference type="KEGG" id="uli:ETAA1_17080"/>
<evidence type="ECO:0000256" key="1">
    <source>
        <dbReference type="SAM" id="SignalP"/>
    </source>
</evidence>
<gene>
    <name evidence="4" type="ORF">ETAA1_17080</name>
</gene>
<dbReference type="InterPro" id="IPR022655">
    <property type="entry name" value="DUF1553"/>
</dbReference>
<feature type="domain" description="DUF1553" evidence="3">
    <location>
        <begin position="265"/>
        <end position="496"/>
    </location>
</feature>
<name>A0A517XQI7_9BACT</name>